<evidence type="ECO:0000313" key="2">
    <source>
        <dbReference type="EMBL" id="RPB27550.1"/>
    </source>
</evidence>
<keyword evidence="1" id="KW-1133">Transmembrane helix</keyword>
<proteinExistence type="predicted"/>
<organism evidence="2 3">
    <name type="scientific">Terfezia boudieri ATCC MYA-4762</name>
    <dbReference type="NCBI Taxonomy" id="1051890"/>
    <lineage>
        <taxon>Eukaryota</taxon>
        <taxon>Fungi</taxon>
        <taxon>Dikarya</taxon>
        <taxon>Ascomycota</taxon>
        <taxon>Pezizomycotina</taxon>
        <taxon>Pezizomycetes</taxon>
        <taxon>Pezizales</taxon>
        <taxon>Pezizaceae</taxon>
        <taxon>Terfezia</taxon>
    </lineage>
</organism>
<accession>A0A3N4LXM8</accession>
<dbReference type="Proteomes" id="UP000267821">
    <property type="component" value="Unassembled WGS sequence"/>
</dbReference>
<dbReference type="AlphaFoldDB" id="A0A3N4LXM8"/>
<sequence>MARPLRLALYWSSVRCTILLVLGILPIRPGRRNLNKPRTYRRVFYFLTSNHGTYTSAMHGPYVHVLGSHRFSNRVERRSASVPKPGSWTQVTCTCKLL</sequence>
<keyword evidence="1" id="KW-0812">Transmembrane</keyword>
<feature type="non-terminal residue" evidence="2">
    <location>
        <position position="98"/>
    </location>
</feature>
<dbReference type="InParanoid" id="A0A3N4LXM8"/>
<feature type="transmembrane region" description="Helical" evidence="1">
    <location>
        <begin position="7"/>
        <end position="27"/>
    </location>
</feature>
<evidence type="ECO:0000313" key="3">
    <source>
        <dbReference type="Proteomes" id="UP000267821"/>
    </source>
</evidence>
<reference evidence="2 3" key="1">
    <citation type="journal article" date="2018" name="Nat. Ecol. Evol.">
        <title>Pezizomycetes genomes reveal the molecular basis of ectomycorrhizal truffle lifestyle.</title>
        <authorList>
            <person name="Murat C."/>
            <person name="Payen T."/>
            <person name="Noel B."/>
            <person name="Kuo A."/>
            <person name="Morin E."/>
            <person name="Chen J."/>
            <person name="Kohler A."/>
            <person name="Krizsan K."/>
            <person name="Balestrini R."/>
            <person name="Da Silva C."/>
            <person name="Montanini B."/>
            <person name="Hainaut M."/>
            <person name="Levati E."/>
            <person name="Barry K.W."/>
            <person name="Belfiori B."/>
            <person name="Cichocki N."/>
            <person name="Clum A."/>
            <person name="Dockter R.B."/>
            <person name="Fauchery L."/>
            <person name="Guy J."/>
            <person name="Iotti M."/>
            <person name="Le Tacon F."/>
            <person name="Lindquist E.A."/>
            <person name="Lipzen A."/>
            <person name="Malagnac F."/>
            <person name="Mello A."/>
            <person name="Molinier V."/>
            <person name="Miyauchi S."/>
            <person name="Poulain J."/>
            <person name="Riccioni C."/>
            <person name="Rubini A."/>
            <person name="Sitrit Y."/>
            <person name="Splivallo R."/>
            <person name="Traeger S."/>
            <person name="Wang M."/>
            <person name="Zifcakova L."/>
            <person name="Wipf D."/>
            <person name="Zambonelli A."/>
            <person name="Paolocci F."/>
            <person name="Nowrousian M."/>
            <person name="Ottonello S."/>
            <person name="Baldrian P."/>
            <person name="Spatafora J.W."/>
            <person name="Henrissat B."/>
            <person name="Nagy L.G."/>
            <person name="Aury J.M."/>
            <person name="Wincker P."/>
            <person name="Grigoriev I.V."/>
            <person name="Bonfante P."/>
            <person name="Martin F.M."/>
        </authorList>
    </citation>
    <scope>NUCLEOTIDE SEQUENCE [LARGE SCALE GENOMIC DNA]</scope>
    <source>
        <strain evidence="2 3">ATCC MYA-4762</strain>
    </source>
</reference>
<protein>
    <submittedName>
        <fullName evidence="2">Uncharacterized protein</fullName>
    </submittedName>
</protein>
<name>A0A3N4LXM8_9PEZI</name>
<keyword evidence="1" id="KW-0472">Membrane</keyword>
<evidence type="ECO:0000256" key="1">
    <source>
        <dbReference type="SAM" id="Phobius"/>
    </source>
</evidence>
<dbReference type="EMBL" id="ML121531">
    <property type="protein sequence ID" value="RPB27550.1"/>
    <property type="molecule type" value="Genomic_DNA"/>
</dbReference>
<gene>
    <name evidence="2" type="ORF">L211DRAFT_834405</name>
</gene>
<keyword evidence="3" id="KW-1185">Reference proteome</keyword>